<evidence type="ECO:0000313" key="6">
    <source>
        <dbReference type="EMBL" id="KAJ8944949.1"/>
    </source>
</evidence>
<dbReference type="PROSITE" id="PS50865">
    <property type="entry name" value="ZF_MYND_2"/>
    <property type="match status" value="1"/>
</dbReference>
<dbReference type="AlphaFoldDB" id="A0AAV8Y2W0"/>
<dbReference type="PANTHER" id="PTHR12298">
    <property type="entry name" value="PCDC2 PROGRAMMED CELL DEATH PROTEIN 2 -RELATED"/>
    <property type="match status" value="1"/>
</dbReference>
<sequence>MHGWCRPLPEECYVRAWQNSHDRSNKMSSSGTAGEVTTNTCSLCGISENLLRCSRCKVTFYCSKDHQKQDWKKHKVVCTKFENRNSVEKKYGHIVNNQVSTVIPSEGSSENEILSSLGENLSPNNNFPDEKTSTEKALKSATLAMPISGENIVQPTKKGIRDFPEITLHSGMAPFQHHIQDDYLEEMCGTLYRT</sequence>
<protein>
    <recommendedName>
        <fullName evidence="5">MYND-type domain-containing protein</fullName>
    </recommendedName>
</protein>
<evidence type="ECO:0000256" key="4">
    <source>
        <dbReference type="PROSITE-ProRule" id="PRU00134"/>
    </source>
</evidence>
<dbReference type="Gene3D" id="6.10.140.2220">
    <property type="match status" value="1"/>
</dbReference>
<keyword evidence="7" id="KW-1185">Reference proteome</keyword>
<keyword evidence="2 4" id="KW-0863">Zinc-finger</keyword>
<proteinExistence type="predicted"/>
<dbReference type="PROSITE" id="PS01360">
    <property type="entry name" value="ZF_MYND_1"/>
    <property type="match status" value="1"/>
</dbReference>
<dbReference type="EMBL" id="JAPWTK010000233">
    <property type="protein sequence ID" value="KAJ8944949.1"/>
    <property type="molecule type" value="Genomic_DNA"/>
</dbReference>
<evidence type="ECO:0000259" key="5">
    <source>
        <dbReference type="PROSITE" id="PS50865"/>
    </source>
</evidence>
<feature type="domain" description="MYND-type" evidence="5">
    <location>
        <begin position="41"/>
        <end position="78"/>
    </location>
</feature>
<evidence type="ECO:0000256" key="1">
    <source>
        <dbReference type="ARBA" id="ARBA00022723"/>
    </source>
</evidence>
<evidence type="ECO:0000313" key="7">
    <source>
        <dbReference type="Proteomes" id="UP001162162"/>
    </source>
</evidence>
<evidence type="ECO:0000256" key="2">
    <source>
        <dbReference type="ARBA" id="ARBA00022771"/>
    </source>
</evidence>
<comment type="caution">
    <text evidence="6">The sequence shown here is derived from an EMBL/GenBank/DDBJ whole genome shotgun (WGS) entry which is preliminary data.</text>
</comment>
<evidence type="ECO:0000256" key="3">
    <source>
        <dbReference type="ARBA" id="ARBA00022833"/>
    </source>
</evidence>
<dbReference type="PANTHER" id="PTHR12298:SF4">
    <property type="entry name" value="PROGRAMMED CELL DEATH PROTEIN 2"/>
    <property type="match status" value="1"/>
</dbReference>
<dbReference type="GO" id="GO:0008270">
    <property type="term" value="F:zinc ion binding"/>
    <property type="evidence" value="ECO:0007669"/>
    <property type="project" value="UniProtKB-KW"/>
</dbReference>
<dbReference type="Proteomes" id="UP001162162">
    <property type="component" value="Unassembled WGS sequence"/>
</dbReference>
<dbReference type="SUPFAM" id="SSF144232">
    <property type="entry name" value="HIT/MYND zinc finger-like"/>
    <property type="match status" value="1"/>
</dbReference>
<dbReference type="InterPro" id="IPR002893">
    <property type="entry name" value="Znf_MYND"/>
</dbReference>
<gene>
    <name evidence="6" type="ORF">NQ318_013097</name>
</gene>
<reference evidence="6" key="1">
    <citation type="journal article" date="2023" name="Insect Mol. Biol.">
        <title>Genome sequencing provides insights into the evolution of gene families encoding plant cell wall-degrading enzymes in longhorned beetles.</title>
        <authorList>
            <person name="Shin N.R."/>
            <person name="Okamura Y."/>
            <person name="Kirsch R."/>
            <person name="Pauchet Y."/>
        </authorList>
    </citation>
    <scope>NUCLEOTIDE SEQUENCE</scope>
    <source>
        <strain evidence="6">AMC_N1</strain>
    </source>
</reference>
<dbReference type="Pfam" id="PF01753">
    <property type="entry name" value="zf-MYND"/>
    <property type="match status" value="1"/>
</dbReference>
<keyword evidence="3" id="KW-0862">Zinc</keyword>
<organism evidence="6 7">
    <name type="scientific">Aromia moschata</name>
    <dbReference type="NCBI Taxonomy" id="1265417"/>
    <lineage>
        <taxon>Eukaryota</taxon>
        <taxon>Metazoa</taxon>
        <taxon>Ecdysozoa</taxon>
        <taxon>Arthropoda</taxon>
        <taxon>Hexapoda</taxon>
        <taxon>Insecta</taxon>
        <taxon>Pterygota</taxon>
        <taxon>Neoptera</taxon>
        <taxon>Endopterygota</taxon>
        <taxon>Coleoptera</taxon>
        <taxon>Polyphaga</taxon>
        <taxon>Cucujiformia</taxon>
        <taxon>Chrysomeloidea</taxon>
        <taxon>Cerambycidae</taxon>
        <taxon>Cerambycinae</taxon>
        <taxon>Callichromatini</taxon>
        <taxon>Aromia</taxon>
    </lineage>
</organism>
<accession>A0AAV8Y2W0</accession>
<keyword evidence="1" id="KW-0479">Metal-binding</keyword>
<name>A0AAV8Y2W0_9CUCU</name>